<feature type="compositionally biased region" description="Acidic residues" evidence="9">
    <location>
        <begin position="43"/>
        <end position="55"/>
    </location>
</feature>
<evidence type="ECO:0000256" key="6">
    <source>
        <dbReference type="ARBA" id="ARBA00023242"/>
    </source>
</evidence>
<keyword evidence="3" id="KW-0479">Metal-binding</keyword>
<comment type="similarity">
    <text evidence="2">Belongs to the JARID1 histone demethylase family.</text>
</comment>
<dbReference type="Proteomes" id="UP000824120">
    <property type="component" value="Chromosome 9"/>
</dbReference>
<comment type="caution">
    <text evidence="12">The sequence shown here is derived from an EMBL/GenBank/DDBJ whole genome shotgun (WGS) entry which is preliminary data.</text>
</comment>
<feature type="compositionally biased region" description="Basic and acidic residues" evidence="9">
    <location>
        <begin position="649"/>
        <end position="666"/>
    </location>
</feature>
<name>A0A9J5XLS3_SOLCO</name>
<comment type="subcellular location">
    <subcellularLocation>
        <location evidence="1">Nucleus</location>
    </subcellularLocation>
</comment>
<keyword evidence="5" id="KW-0804">Transcription</keyword>
<evidence type="ECO:0000256" key="7">
    <source>
        <dbReference type="PROSITE-ProRule" id="PRU00175"/>
    </source>
</evidence>
<dbReference type="GO" id="GO:0031490">
    <property type="term" value="F:chromatin DNA binding"/>
    <property type="evidence" value="ECO:0007669"/>
    <property type="project" value="TreeGrafter"/>
</dbReference>
<dbReference type="Gene3D" id="2.60.120.650">
    <property type="entry name" value="Cupin"/>
    <property type="match status" value="1"/>
</dbReference>
<evidence type="ECO:0000256" key="2">
    <source>
        <dbReference type="ARBA" id="ARBA00006801"/>
    </source>
</evidence>
<evidence type="ECO:0000256" key="1">
    <source>
        <dbReference type="ARBA" id="ARBA00004123"/>
    </source>
</evidence>
<keyword evidence="7" id="KW-0862">Zinc</keyword>
<dbReference type="InterPro" id="IPR018866">
    <property type="entry name" value="Znf-4CXXC_R1"/>
</dbReference>
<dbReference type="PANTHER" id="PTHR12549">
    <property type="entry name" value="JMJC DOMAIN-CONTAINING HISTONE DEMETHYLATION PROTEIN"/>
    <property type="match status" value="1"/>
</dbReference>
<protein>
    <submittedName>
        <fullName evidence="12">Uncharacterized protein</fullName>
    </submittedName>
</protein>
<evidence type="ECO:0000256" key="4">
    <source>
        <dbReference type="ARBA" id="ARBA00023015"/>
    </source>
</evidence>
<dbReference type="Pfam" id="PF10497">
    <property type="entry name" value="zf-4CXXC_R1"/>
    <property type="match status" value="1"/>
</dbReference>
<feature type="domain" description="RING-type" evidence="10">
    <location>
        <begin position="79"/>
        <end position="126"/>
    </location>
</feature>
<dbReference type="EMBL" id="JACXVP010000009">
    <property type="protein sequence ID" value="KAG5588431.1"/>
    <property type="molecule type" value="Genomic_DNA"/>
</dbReference>
<dbReference type="SUPFAM" id="SSF51197">
    <property type="entry name" value="Clavaminate synthase-like"/>
    <property type="match status" value="1"/>
</dbReference>
<organism evidence="12 13">
    <name type="scientific">Solanum commersonii</name>
    <name type="common">Commerson's wild potato</name>
    <name type="synonym">Commerson's nightshade</name>
    <dbReference type="NCBI Taxonomy" id="4109"/>
    <lineage>
        <taxon>Eukaryota</taxon>
        <taxon>Viridiplantae</taxon>
        <taxon>Streptophyta</taxon>
        <taxon>Embryophyta</taxon>
        <taxon>Tracheophyta</taxon>
        <taxon>Spermatophyta</taxon>
        <taxon>Magnoliopsida</taxon>
        <taxon>eudicotyledons</taxon>
        <taxon>Gunneridae</taxon>
        <taxon>Pentapetalae</taxon>
        <taxon>asterids</taxon>
        <taxon>lamiids</taxon>
        <taxon>Solanales</taxon>
        <taxon>Solanaceae</taxon>
        <taxon>Solanoideae</taxon>
        <taxon>Solaneae</taxon>
        <taxon>Solanum</taxon>
    </lineage>
</organism>
<evidence type="ECO:0000313" key="12">
    <source>
        <dbReference type="EMBL" id="KAG5588431.1"/>
    </source>
</evidence>
<dbReference type="GO" id="GO:0003712">
    <property type="term" value="F:transcription coregulator activity"/>
    <property type="evidence" value="ECO:0007669"/>
    <property type="project" value="TreeGrafter"/>
</dbReference>
<dbReference type="GO" id="GO:0006357">
    <property type="term" value="P:regulation of transcription by RNA polymerase II"/>
    <property type="evidence" value="ECO:0007669"/>
    <property type="project" value="TreeGrafter"/>
</dbReference>
<feature type="compositionally biased region" description="Basic and acidic residues" evidence="9">
    <location>
        <begin position="931"/>
        <end position="946"/>
    </location>
</feature>
<dbReference type="PROSITE" id="PS50089">
    <property type="entry name" value="ZF_RING_2"/>
    <property type="match status" value="1"/>
</dbReference>
<feature type="compositionally biased region" description="Low complexity" evidence="9">
    <location>
        <begin position="1035"/>
        <end position="1045"/>
    </location>
</feature>
<keyword evidence="4" id="KW-0805">Transcription regulation</keyword>
<dbReference type="Pfam" id="PF02373">
    <property type="entry name" value="JmjC"/>
    <property type="match status" value="1"/>
</dbReference>
<keyword evidence="13" id="KW-1185">Reference proteome</keyword>
<evidence type="ECO:0000259" key="10">
    <source>
        <dbReference type="PROSITE" id="PS50089"/>
    </source>
</evidence>
<dbReference type="InterPro" id="IPR001841">
    <property type="entry name" value="Znf_RING"/>
</dbReference>
<dbReference type="GO" id="GO:0000785">
    <property type="term" value="C:chromatin"/>
    <property type="evidence" value="ECO:0007669"/>
    <property type="project" value="TreeGrafter"/>
</dbReference>
<feature type="compositionally biased region" description="Low complexity" evidence="9">
    <location>
        <begin position="976"/>
        <end position="986"/>
    </location>
</feature>
<dbReference type="GO" id="GO:0008270">
    <property type="term" value="F:zinc ion binding"/>
    <property type="evidence" value="ECO:0007669"/>
    <property type="project" value="UniProtKB-KW"/>
</dbReference>
<keyword evidence="6" id="KW-0539">Nucleus</keyword>
<dbReference type="GO" id="GO:0000118">
    <property type="term" value="C:histone deacetylase complex"/>
    <property type="evidence" value="ECO:0007669"/>
    <property type="project" value="TreeGrafter"/>
</dbReference>
<feature type="compositionally biased region" description="Low complexity" evidence="9">
    <location>
        <begin position="902"/>
        <end position="923"/>
    </location>
</feature>
<dbReference type="PANTHER" id="PTHR12549:SF49">
    <property type="entry name" value="LYSINE-SPECIFIC DEMETHYLASE JMJ25-LIKE ISOFORM X1"/>
    <property type="match status" value="1"/>
</dbReference>
<reference evidence="12 13" key="1">
    <citation type="submission" date="2020-09" db="EMBL/GenBank/DDBJ databases">
        <title>De no assembly of potato wild relative species, Solanum commersonii.</title>
        <authorList>
            <person name="Cho K."/>
        </authorList>
    </citation>
    <scope>NUCLEOTIDE SEQUENCE [LARGE SCALE GENOMIC DNA]</scope>
    <source>
        <strain evidence="12">LZ3.2</strain>
        <tissue evidence="12">Leaf</tissue>
    </source>
</reference>
<evidence type="ECO:0000256" key="8">
    <source>
        <dbReference type="SAM" id="Coils"/>
    </source>
</evidence>
<sequence length="1276" mass="145111">MQNKRRKLDIPIVIIDISSSSEEEEDDDDDDDVDYIDSYNTSSDDDDDDDDDDSCDNTNSKRKKMSFSNSRKKGESKMCHQCQRSDKERVVCCSKCKVKRYCLACINRWYPGMLEEDFLKACPVCRNLCNCLACLRLDGTAKHLMNVEVKFSDEEKFEYSKHIVRELLPALEQLNTEQMIEKQIEYQIQALPDSEVKIPKAKYEKDECIYCCSYELCLTCCKELRNDNLQADASEVRMQYIYNGLDYLHGKGCSVTSVKNGTCGGTTKVKIRDQTKVAMTSKWKSVENGAIPCPPKDMGGCSNGTLNLRCIFSENWISQLLLKAKEISQKCKVKEMYNDSELHYSCSKSKGENGTYGGKLRKAAARESSDDNYVFCPAAVDTRRANLRHFRLYLAKGEPVVVTNVHDNALGLSWEPMVMWRACRQTKKATDVLNCLNWCKLEKNIHQFFIGYTEGRFDSYGWPQLLKLNDWPPSGLFDERLPRHGAEFSSCLPFMEYTHPQYGYLNVALRLPDNCVKPDLGPKAYIAYGFPKELGRGDSVTKLHYVMTDTVNMLMHTQAVVPTVEQLSAIEKLKQIHKEQDQREFVADANGMHESIKDYVPNVNEKSVLKGMNFSQKKQNCDGLKVENSSKSENKKYCLRSVKADCETKKDGEDSSSRFGKDRPEGFEEADGGALWDVFRRQDVPKLEEYLRKHFREFRHIYGSPLPQVVHPIFDETFYLSTEHKRRLKEEYGHLALLFIAISLHVSCKKPFRSLYLAFTMLSFPFAGIEPWTFVQNLGEAVFVPAGCPHQVRNLKSCINVAVDFISPENVNESIRLTEELRKLPRNHEAREDKLGVKKIIVHAMSQAVNQLEKTLFALQKAKYPCLCTLKVSFSSSSSFVDASRNSEAGIGTGLSLSRSISRSINSMPGPSTPKSSSSVSEDLSSRKTAKREEYVVPTENEKPRTAEVNLRSPLPVLDHLSSSNKAMPGPSMPKSSSVSENLSSSKTTRREEYVAPSENEKPRTAEVNRRSPHPVLDHLSSANKAMPGPSMPKSSSVSEDLSSSKTVKIEEYVPPSEDEKPKTTEVNVRSLLPVLSANKAQENTLVPSQELKQFIDIEDVESTFHTTTLEALAHDPINEKEMHGAIAALNENPSSLFSDEQAKQLVKLKYEFPVMVKKWRDLARAELSYQEFLTNFEEDRKKLDNWMRSEATLKSEYDKKEEQARELEALLQDIRTRQKEIMDERQEGSKEAQKLMLLAQEKSVRIESTSNELVTTKMQMDGLRKNWSNFQSTFP</sequence>
<feature type="compositionally biased region" description="Basic and acidic residues" evidence="9">
    <location>
        <begin position="1048"/>
        <end position="1064"/>
    </location>
</feature>
<feature type="region of interest" description="Disordered" evidence="9">
    <location>
        <begin position="902"/>
        <end position="1064"/>
    </location>
</feature>
<feature type="compositionally biased region" description="Basic and acidic residues" evidence="9">
    <location>
        <begin position="989"/>
        <end position="1010"/>
    </location>
</feature>
<dbReference type="InterPro" id="IPR003347">
    <property type="entry name" value="JmjC_dom"/>
</dbReference>
<keyword evidence="7" id="KW-0863">Zinc-finger</keyword>
<evidence type="ECO:0000313" key="13">
    <source>
        <dbReference type="Proteomes" id="UP000824120"/>
    </source>
</evidence>
<feature type="compositionally biased region" description="Acidic residues" evidence="9">
    <location>
        <begin position="21"/>
        <end position="35"/>
    </location>
</feature>
<feature type="region of interest" description="Disordered" evidence="9">
    <location>
        <begin position="649"/>
        <end position="668"/>
    </location>
</feature>
<dbReference type="AlphaFoldDB" id="A0A9J5XLS3"/>
<evidence type="ECO:0000259" key="11">
    <source>
        <dbReference type="PROSITE" id="PS51184"/>
    </source>
</evidence>
<dbReference type="OrthoDB" id="1223553at2759"/>
<gene>
    <name evidence="12" type="ORF">H5410_048865</name>
</gene>
<dbReference type="GO" id="GO:0032454">
    <property type="term" value="F:histone H3K9 demethylase activity"/>
    <property type="evidence" value="ECO:0007669"/>
    <property type="project" value="InterPro"/>
</dbReference>
<dbReference type="PROSITE" id="PS51184">
    <property type="entry name" value="JMJC"/>
    <property type="match status" value="1"/>
</dbReference>
<accession>A0A9J5XLS3</accession>
<keyword evidence="8" id="KW-0175">Coiled coil</keyword>
<feature type="coiled-coil region" evidence="8">
    <location>
        <begin position="1184"/>
        <end position="1228"/>
    </location>
</feature>
<dbReference type="InterPro" id="IPR045109">
    <property type="entry name" value="LSDs-like"/>
</dbReference>
<feature type="region of interest" description="Disordered" evidence="9">
    <location>
        <begin position="1"/>
        <end position="69"/>
    </location>
</feature>
<evidence type="ECO:0000256" key="5">
    <source>
        <dbReference type="ARBA" id="ARBA00023163"/>
    </source>
</evidence>
<feature type="domain" description="JmjC" evidence="11">
    <location>
        <begin position="500"/>
        <end position="822"/>
    </location>
</feature>
<evidence type="ECO:0000256" key="9">
    <source>
        <dbReference type="SAM" id="MobiDB-lite"/>
    </source>
</evidence>
<proteinExistence type="inferred from homology"/>
<evidence type="ECO:0000256" key="3">
    <source>
        <dbReference type="ARBA" id="ARBA00022723"/>
    </source>
</evidence>
<dbReference type="SMART" id="SM00558">
    <property type="entry name" value="JmjC"/>
    <property type="match status" value="1"/>
</dbReference>